<comment type="cofactor">
    <cofactor evidence="3">
        <name>Mg(2+)</name>
        <dbReference type="ChEBI" id="CHEBI:18420"/>
    </cofactor>
    <text evidence="3">Binds 2 magnesium ions per subunit.</text>
</comment>
<dbReference type="Gene3D" id="1.10.4080.10">
    <property type="entry name" value="ADP-ribosylation/Crystallin J1"/>
    <property type="match status" value="1"/>
</dbReference>
<dbReference type="SUPFAM" id="SSF101478">
    <property type="entry name" value="ADP-ribosylglycohydrolase"/>
    <property type="match status" value="1"/>
</dbReference>
<keyword evidence="3" id="KW-0479">Metal-binding</keyword>
<evidence type="ECO:0000256" key="3">
    <source>
        <dbReference type="PIRSR" id="PIRSR605502-1"/>
    </source>
</evidence>
<gene>
    <name evidence="4" type="ORF">WB794_05910</name>
</gene>
<accession>A0AAW9R4L9</accession>
<comment type="similarity">
    <text evidence="1">Belongs to the ADP-ribosylglycohydrolase family.</text>
</comment>
<dbReference type="InterPro" id="IPR005502">
    <property type="entry name" value="Ribosyl_crysJ1"/>
</dbReference>
<name>A0AAW9R4L9_9GAMM</name>
<dbReference type="Proteomes" id="UP001364472">
    <property type="component" value="Unassembled WGS sequence"/>
</dbReference>
<feature type="binding site" evidence="3">
    <location>
        <position position="62"/>
    </location>
    <ligand>
        <name>Mg(2+)</name>
        <dbReference type="ChEBI" id="CHEBI:18420"/>
        <label>1</label>
    </ligand>
</feature>
<dbReference type="InterPro" id="IPR036705">
    <property type="entry name" value="Ribosyl_crysJ1_sf"/>
</dbReference>
<feature type="binding site" evidence="3">
    <location>
        <position position="63"/>
    </location>
    <ligand>
        <name>Mg(2+)</name>
        <dbReference type="ChEBI" id="CHEBI:18420"/>
        <label>1</label>
    </ligand>
</feature>
<organism evidence="4 5">
    <name type="scientific">Denitratimonas tolerans</name>
    <dbReference type="NCBI Taxonomy" id="1338420"/>
    <lineage>
        <taxon>Bacteria</taxon>
        <taxon>Pseudomonadati</taxon>
        <taxon>Pseudomonadota</taxon>
        <taxon>Gammaproteobacteria</taxon>
        <taxon>Lysobacterales</taxon>
        <taxon>Lysobacteraceae</taxon>
        <taxon>Denitratimonas</taxon>
    </lineage>
</organism>
<feature type="binding site" evidence="3">
    <location>
        <position position="61"/>
    </location>
    <ligand>
        <name>Mg(2+)</name>
        <dbReference type="ChEBI" id="CHEBI:18420"/>
        <label>1</label>
    </ligand>
</feature>
<feature type="binding site" evidence="3">
    <location>
        <position position="264"/>
    </location>
    <ligand>
        <name>Mg(2+)</name>
        <dbReference type="ChEBI" id="CHEBI:18420"/>
        <label>1</label>
    </ligand>
</feature>
<feature type="binding site" evidence="3">
    <location>
        <position position="263"/>
    </location>
    <ligand>
        <name>Mg(2+)</name>
        <dbReference type="ChEBI" id="CHEBI:18420"/>
        <label>1</label>
    </ligand>
</feature>
<feature type="binding site" evidence="3">
    <location>
        <position position="261"/>
    </location>
    <ligand>
        <name>Mg(2+)</name>
        <dbReference type="ChEBI" id="CHEBI:18420"/>
        <label>1</label>
    </ligand>
</feature>
<dbReference type="GO" id="GO:0046872">
    <property type="term" value="F:metal ion binding"/>
    <property type="evidence" value="ECO:0007669"/>
    <property type="project" value="UniProtKB-KW"/>
</dbReference>
<keyword evidence="5" id="KW-1185">Reference proteome</keyword>
<reference evidence="4 5" key="1">
    <citation type="journal article" date="2016" name="Antonie Van Leeuwenhoek">
        <title>Denitratimonas tolerans gen. nov., sp. nov., a denitrifying bacterium isolated from a bioreactor for tannery wastewater treatment.</title>
        <authorList>
            <person name="Han S.I."/>
            <person name="Kim J.O."/>
            <person name="Lee Y.R."/>
            <person name="Ekpeghere K.I."/>
            <person name="Koh S.C."/>
            <person name="Whang K.S."/>
        </authorList>
    </citation>
    <scope>NUCLEOTIDE SEQUENCE [LARGE SCALE GENOMIC DNA]</scope>
    <source>
        <strain evidence="4 5">KACC 17565</strain>
    </source>
</reference>
<sequence length="306" mass="32979">MEPSRSKRIEGGLVGLLIGDALGVPYEFFPPQRLPPIEAIEMRPPAGFPRAHAGVPPGTWSDDGAQALVLLDSLLACDGLDLRHFADGLARWLHDGFYAVDGVVFDVGIQTGAAIGHLRDGVPPERSGPARERENGNGALMRVLPLVLWHRGDDAELVQLAMRQGLPTHGHLRSQLCCAMYCLWARRVLDRAEQPWQRAEAALRRLLAEAVDPAELDLILQPHPPGGSGYVLDTLWTARAAVETTASYADCVRRAVAFGHDTDTSACVAGGIAGLEYGVDAIPARWCQALRGMELVAPLLARLESG</sequence>
<evidence type="ECO:0000256" key="1">
    <source>
        <dbReference type="ARBA" id="ARBA00010702"/>
    </source>
</evidence>
<dbReference type="PANTHER" id="PTHR16222">
    <property type="entry name" value="ADP-RIBOSYLGLYCOHYDROLASE"/>
    <property type="match status" value="1"/>
</dbReference>
<dbReference type="RefSeq" id="WP_337334920.1">
    <property type="nucleotide sequence ID" value="NZ_JBBDHC010000006.1"/>
</dbReference>
<protein>
    <submittedName>
        <fullName evidence="4">ADP-ribosylglycohydrolase family protein</fullName>
    </submittedName>
</protein>
<evidence type="ECO:0000313" key="5">
    <source>
        <dbReference type="Proteomes" id="UP001364472"/>
    </source>
</evidence>
<dbReference type="PANTHER" id="PTHR16222:SF24">
    <property type="entry name" value="ADP-RIBOSYLHYDROLASE ARH3"/>
    <property type="match status" value="1"/>
</dbReference>
<keyword evidence="2" id="KW-0378">Hydrolase</keyword>
<dbReference type="GO" id="GO:0016787">
    <property type="term" value="F:hydrolase activity"/>
    <property type="evidence" value="ECO:0007669"/>
    <property type="project" value="UniProtKB-KW"/>
</dbReference>
<dbReference type="Pfam" id="PF03747">
    <property type="entry name" value="ADP_ribosyl_GH"/>
    <property type="match status" value="1"/>
</dbReference>
<keyword evidence="3" id="KW-0460">Magnesium</keyword>
<dbReference type="AlphaFoldDB" id="A0AAW9R4L9"/>
<comment type="caution">
    <text evidence="4">The sequence shown here is derived from an EMBL/GenBank/DDBJ whole genome shotgun (WGS) entry which is preliminary data.</text>
</comment>
<proteinExistence type="inferred from homology"/>
<evidence type="ECO:0000313" key="4">
    <source>
        <dbReference type="EMBL" id="MEJ1249206.1"/>
    </source>
</evidence>
<dbReference type="EMBL" id="JBBDHC010000006">
    <property type="protein sequence ID" value="MEJ1249206.1"/>
    <property type="molecule type" value="Genomic_DNA"/>
</dbReference>
<evidence type="ECO:0000256" key="2">
    <source>
        <dbReference type="ARBA" id="ARBA00022801"/>
    </source>
</evidence>
<dbReference type="InterPro" id="IPR050792">
    <property type="entry name" value="ADP-ribosylglycohydrolase"/>
</dbReference>